<dbReference type="EMBL" id="LGRX02000902">
    <property type="protein sequence ID" value="KAK3287328.1"/>
    <property type="molecule type" value="Genomic_DNA"/>
</dbReference>
<protein>
    <submittedName>
        <fullName evidence="2">Uncharacterized protein</fullName>
    </submittedName>
</protein>
<dbReference type="AlphaFoldDB" id="A0AAE0LJC7"/>
<evidence type="ECO:0000256" key="1">
    <source>
        <dbReference type="SAM" id="MobiDB-lite"/>
    </source>
</evidence>
<accession>A0AAE0LJC7</accession>
<feature type="region of interest" description="Disordered" evidence="1">
    <location>
        <begin position="10"/>
        <end position="37"/>
    </location>
</feature>
<gene>
    <name evidence="2" type="ORF">CYMTET_5158</name>
</gene>
<name>A0AAE0LJC7_9CHLO</name>
<proteinExistence type="predicted"/>
<comment type="caution">
    <text evidence="2">The sequence shown here is derived from an EMBL/GenBank/DDBJ whole genome shotgun (WGS) entry which is preliminary data.</text>
</comment>
<sequence length="164" mass="17357">MGRECYAAHVRTGTAGRPKQPFSSAAARFGDPPGQDSTEGDLMDILLGLRKEMRVLSDKINGKGFTPRAEKPPVVESDFYATAFQDAIDTNDCDRFDALCFLAGGNLEIIEDFSAASFCVNDTVEKAAIDESPPGAAAAMPPPAAANSCSTCCRASEENLSTPE</sequence>
<evidence type="ECO:0000313" key="2">
    <source>
        <dbReference type="EMBL" id="KAK3287328.1"/>
    </source>
</evidence>
<reference evidence="2 3" key="1">
    <citation type="journal article" date="2015" name="Genome Biol. Evol.">
        <title>Comparative Genomics of a Bacterivorous Green Alga Reveals Evolutionary Causalities and Consequences of Phago-Mixotrophic Mode of Nutrition.</title>
        <authorList>
            <person name="Burns J.A."/>
            <person name="Paasch A."/>
            <person name="Narechania A."/>
            <person name="Kim E."/>
        </authorList>
    </citation>
    <scope>NUCLEOTIDE SEQUENCE [LARGE SCALE GENOMIC DNA]</scope>
    <source>
        <strain evidence="2 3">PLY_AMNH</strain>
    </source>
</reference>
<dbReference type="Proteomes" id="UP001190700">
    <property type="component" value="Unassembled WGS sequence"/>
</dbReference>
<organism evidence="2 3">
    <name type="scientific">Cymbomonas tetramitiformis</name>
    <dbReference type="NCBI Taxonomy" id="36881"/>
    <lineage>
        <taxon>Eukaryota</taxon>
        <taxon>Viridiplantae</taxon>
        <taxon>Chlorophyta</taxon>
        <taxon>Pyramimonadophyceae</taxon>
        <taxon>Pyramimonadales</taxon>
        <taxon>Pyramimonadaceae</taxon>
        <taxon>Cymbomonas</taxon>
    </lineage>
</organism>
<evidence type="ECO:0000313" key="3">
    <source>
        <dbReference type="Proteomes" id="UP001190700"/>
    </source>
</evidence>
<keyword evidence="3" id="KW-1185">Reference proteome</keyword>